<evidence type="ECO:0000313" key="1">
    <source>
        <dbReference type="EMBL" id="MDP9829226.1"/>
    </source>
</evidence>
<gene>
    <name evidence="1" type="ORF">J2S57_004975</name>
</gene>
<dbReference type="Proteomes" id="UP001235712">
    <property type="component" value="Unassembled WGS sequence"/>
</dbReference>
<evidence type="ECO:0000313" key="2">
    <source>
        <dbReference type="Proteomes" id="UP001235712"/>
    </source>
</evidence>
<evidence type="ECO:0008006" key="3">
    <source>
        <dbReference type="Google" id="ProtNLM"/>
    </source>
</evidence>
<name>A0ABT9P951_9ACTN</name>
<sequence length="76" mass="8482">MFEERVSDPSVIREECGPATAGMVLMLMAHGWRVRRQGHRFRLYCPCGETSLPYSGASYDDVSHAARIVRQAAHCG</sequence>
<proteinExistence type="predicted"/>
<organism evidence="1 2">
    <name type="scientific">Kineosporia succinea</name>
    <dbReference type="NCBI Taxonomy" id="84632"/>
    <lineage>
        <taxon>Bacteria</taxon>
        <taxon>Bacillati</taxon>
        <taxon>Actinomycetota</taxon>
        <taxon>Actinomycetes</taxon>
        <taxon>Kineosporiales</taxon>
        <taxon>Kineosporiaceae</taxon>
        <taxon>Kineosporia</taxon>
    </lineage>
</organism>
<accession>A0ABT9P951</accession>
<keyword evidence="2" id="KW-1185">Reference proteome</keyword>
<dbReference type="RefSeq" id="WP_307247220.1">
    <property type="nucleotide sequence ID" value="NZ_JAUSQZ010000001.1"/>
</dbReference>
<comment type="caution">
    <text evidence="1">The sequence shown here is derived from an EMBL/GenBank/DDBJ whole genome shotgun (WGS) entry which is preliminary data.</text>
</comment>
<reference evidence="1 2" key="1">
    <citation type="submission" date="2023-07" db="EMBL/GenBank/DDBJ databases">
        <title>Sequencing the genomes of 1000 actinobacteria strains.</title>
        <authorList>
            <person name="Klenk H.-P."/>
        </authorList>
    </citation>
    <scope>NUCLEOTIDE SEQUENCE [LARGE SCALE GENOMIC DNA]</scope>
    <source>
        <strain evidence="1 2">DSM 44388</strain>
    </source>
</reference>
<protein>
    <recommendedName>
        <fullName evidence="3">Peptidase C39-like protein</fullName>
    </recommendedName>
</protein>
<dbReference type="EMBL" id="JAUSQZ010000001">
    <property type="protein sequence ID" value="MDP9829226.1"/>
    <property type="molecule type" value="Genomic_DNA"/>
</dbReference>